<evidence type="ECO:0000256" key="1">
    <source>
        <dbReference type="SAM" id="MobiDB-lite"/>
    </source>
</evidence>
<accession>A0A9P5T7Z1</accession>
<dbReference type="Proteomes" id="UP000759537">
    <property type="component" value="Unassembled WGS sequence"/>
</dbReference>
<reference evidence="2" key="1">
    <citation type="submission" date="2019-10" db="EMBL/GenBank/DDBJ databases">
        <authorList>
            <consortium name="DOE Joint Genome Institute"/>
            <person name="Kuo A."/>
            <person name="Miyauchi S."/>
            <person name="Kiss E."/>
            <person name="Drula E."/>
            <person name="Kohler A."/>
            <person name="Sanchez-Garcia M."/>
            <person name="Andreopoulos B."/>
            <person name="Barry K.W."/>
            <person name="Bonito G."/>
            <person name="Buee M."/>
            <person name="Carver A."/>
            <person name="Chen C."/>
            <person name="Cichocki N."/>
            <person name="Clum A."/>
            <person name="Culley D."/>
            <person name="Crous P.W."/>
            <person name="Fauchery L."/>
            <person name="Girlanda M."/>
            <person name="Hayes R."/>
            <person name="Keri Z."/>
            <person name="LaButti K."/>
            <person name="Lipzen A."/>
            <person name="Lombard V."/>
            <person name="Magnuson J."/>
            <person name="Maillard F."/>
            <person name="Morin E."/>
            <person name="Murat C."/>
            <person name="Nolan M."/>
            <person name="Ohm R."/>
            <person name="Pangilinan J."/>
            <person name="Pereira M."/>
            <person name="Perotto S."/>
            <person name="Peter M."/>
            <person name="Riley R."/>
            <person name="Sitrit Y."/>
            <person name="Stielow B."/>
            <person name="Szollosi G."/>
            <person name="Zifcakova L."/>
            <person name="Stursova M."/>
            <person name="Spatafora J.W."/>
            <person name="Tedersoo L."/>
            <person name="Vaario L.-M."/>
            <person name="Yamada A."/>
            <person name="Yan M."/>
            <person name="Wang P."/>
            <person name="Xu J."/>
            <person name="Bruns T."/>
            <person name="Baldrian P."/>
            <person name="Vilgalys R."/>
            <person name="Henrissat B."/>
            <person name="Grigoriev I.V."/>
            <person name="Hibbett D."/>
            <person name="Nagy L.G."/>
            <person name="Martin F.M."/>
        </authorList>
    </citation>
    <scope>NUCLEOTIDE SEQUENCE</scope>
    <source>
        <strain evidence="2">Prilba</strain>
    </source>
</reference>
<sequence length="187" mass="21157">MGVGIESRSIELSQKPSAKRVWAVDKGRATVWWWAWAWVKHRHMHQTCAGASRARSSKGGHNSMGTGKHESVRKASEWMAGNHILYPLSPSPLRSVLMTCWAKACIVLVWHIGELQLCDDRLKQMASRTGNQTYGPVPPISQTPNWTISLVQQTFGSNHGSEPNFDTTRAHSIILYWMYVLIEWAYV</sequence>
<protein>
    <submittedName>
        <fullName evidence="2">Uncharacterized protein</fullName>
    </submittedName>
</protein>
<comment type="caution">
    <text evidence="2">The sequence shown here is derived from an EMBL/GenBank/DDBJ whole genome shotgun (WGS) entry which is preliminary data.</text>
</comment>
<feature type="region of interest" description="Disordered" evidence="1">
    <location>
        <begin position="50"/>
        <end position="71"/>
    </location>
</feature>
<dbReference type="AlphaFoldDB" id="A0A9P5T7Z1"/>
<gene>
    <name evidence="2" type="ORF">DFH94DRAFT_682687</name>
</gene>
<proteinExistence type="predicted"/>
<reference evidence="2" key="2">
    <citation type="journal article" date="2020" name="Nat. Commun.">
        <title>Large-scale genome sequencing of mycorrhizal fungi provides insights into the early evolution of symbiotic traits.</title>
        <authorList>
            <person name="Miyauchi S."/>
            <person name="Kiss E."/>
            <person name="Kuo A."/>
            <person name="Drula E."/>
            <person name="Kohler A."/>
            <person name="Sanchez-Garcia M."/>
            <person name="Morin E."/>
            <person name="Andreopoulos B."/>
            <person name="Barry K.W."/>
            <person name="Bonito G."/>
            <person name="Buee M."/>
            <person name="Carver A."/>
            <person name="Chen C."/>
            <person name="Cichocki N."/>
            <person name="Clum A."/>
            <person name="Culley D."/>
            <person name="Crous P.W."/>
            <person name="Fauchery L."/>
            <person name="Girlanda M."/>
            <person name="Hayes R.D."/>
            <person name="Keri Z."/>
            <person name="LaButti K."/>
            <person name="Lipzen A."/>
            <person name="Lombard V."/>
            <person name="Magnuson J."/>
            <person name="Maillard F."/>
            <person name="Murat C."/>
            <person name="Nolan M."/>
            <person name="Ohm R.A."/>
            <person name="Pangilinan J."/>
            <person name="Pereira M.F."/>
            <person name="Perotto S."/>
            <person name="Peter M."/>
            <person name="Pfister S."/>
            <person name="Riley R."/>
            <person name="Sitrit Y."/>
            <person name="Stielow J.B."/>
            <person name="Szollosi G."/>
            <person name="Zifcakova L."/>
            <person name="Stursova M."/>
            <person name="Spatafora J.W."/>
            <person name="Tedersoo L."/>
            <person name="Vaario L.M."/>
            <person name="Yamada A."/>
            <person name="Yan M."/>
            <person name="Wang P."/>
            <person name="Xu J."/>
            <person name="Bruns T."/>
            <person name="Baldrian P."/>
            <person name="Vilgalys R."/>
            <person name="Dunand C."/>
            <person name="Henrissat B."/>
            <person name="Grigoriev I.V."/>
            <person name="Hibbett D."/>
            <person name="Nagy L.G."/>
            <person name="Martin F.M."/>
        </authorList>
    </citation>
    <scope>NUCLEOTIDE SEQUENCE</scope>
    <source>
        <strain evidence="2">Prilba</strain>
    </source>
</reference>
<name>A0A9P5T7Z1_9AGAM</name>
<keyword evidence="3" id="KW-1185">Reference proteome</keyword>
<evidence type="ECO:0000313" key="2">
    <source>
        <dbReference type="EMBL" id="KAF8479165.1"/>
    </source>
</evidence>
<evidence type="ECO:0000313" key="3">
    <source>
        <dbReference type="Proteomes" id="UP000759537"/>
    </source>
</evidence>
<dbReference type="EMBL" id="WHVB01000010">
    <property type="protein sequence ID" value="KAF8479165.1"/>
    <property type="molecule type" value="Genomic_DNA"/>
</dbReference>
<organism evidence="2 3">
    <name type="scientific">Russula ochroleuca</name>
    <dbReference type="NCBI Taxonomy" id="152965"/>
    <lineage>
        <taxon>Eukaryota</taxon>
        <taxon>Fungi</taxon>
        <taxon>Dikarya</taxon>
        <taxon>Basidiomycota</taxon>
        <taxon>Agaricomycotina</taxon>
        <taxon>Agaricomycetes</taxon>
        <taxon>Russulales</taxon>
        <taxon>Russulaceae</taxon>
        <taxon>Russula</taxon>
    </lineage>
</organism>